<dbReference type="EMBL" id="CCFA01000460">
    <property type="protein sequence ID" value="CDW95836.1"/>
    <property type="molecule type" value="Genomic_DNA"/>
</dbReference>
<protein>
    <submittedName>
        <fullName evidence="1">Uncharacterized protein</fullName>
    </submittedName>
</protein>
<name>A0A0F7S733_9BASI</name>
<accession>A0A0F7S733</accession>
<dbReference type="Proteomes" id="UP000242770">
    <property type="component" value="Unassembled WGS sequence"/>
</dbReference>
<proteinExistence type="predicted"/>
<evidence type="ECO:0000313" key="1">
    <source>
        <dbReference type="EMBL" id="CDW95836.1"/>
    </source>
</evidence>
<sequence>MARWLSKLEESFAKCQAIIQGGSGHKHNMDIQVPFWKELRKQMGLGP</sequence>
<reference evidence="2" key="1">
    <citation type="submission" date="2014-06" db="EMBL/GenBank/DDBJ databases">
        <authorList>
            <person name="Berkman P.J."/>
        </authorList>
    </citation>
    <scope>NUCLEOTIDE SEQUENCE [LARGE SCALE GENOMIC DNA]</scope>
</reference>
<organism evidence="1 2">
    <name type="scientific">Sporisorium scitamineum</name>
    <dbReference type="NCBI Taxonomy" id="49012"/>
    <lineage>
        <taxon>Eukaryota</taxon>
        <taxon>Fungi</taxon>
        <taxon>Dikarya</taxon>
        <taxon>Basidiomycota</taxon>
        <taxon>Ustilaginomycotina</taxon>
        <taxon>Ustilaginomycetes</taxon>
        <taxon>Ustilaginales</taxon>
        <taxon>Ustilaginaceae</taxon>
        <taxon>Sporisorium</taxon>
    </lineage>
</organism>
<gene>
    <name evidence="1" type="primary">SSCI09010.1</name>
</gene>
<keyword evidence="2" id="KW-1185">Reference proteome</keyword>
<dbReference type="AlphaFoldDB" id="A0A0F7S733"/>
<evidence type="ECO:0000313" key="2">
    <source>
        <dbReference type="Proteomes" id="UP000242770"/>
    </source>
</evidence>